<evidence type="ECO:0000313" key="4">
    <source>
        <dbReference type="EMBL" id="SHL08910.1"/>
    </source>
</evidence>
<name>A0A1M6XSA9_9BACT</name>
<dbReference type="PIRSF" id="PIRSF018266">
    <property type="entry name" value="FecR"/>
    <property type="match status" value="1"/>
</dbReference>
<proteinExistence type="predicted"/>
<dbReference type="EMBL" id="FRBL01000002">
    <property type="protein sequence ID" value="SHL08910.1"/>
    <property type="molecule type" value="Genomic_DNA"/>
</dbReference>
<dbReference type="InterPro" id="IPR006860">
    <property type="entry name" value="FecR"/>
</dbReference>
<keyword evidence="1" id="KW-1133">Transmembrane helix</keyword>
<gene>
    <name evidence="4" type="ORF">SAMN05444266_1024</name>
</gene>
<dbReference type="OrthoDB" id="649653at2"/>
<dbReference type="Pfam" id="PF16344">
    <property type="entry name" value="FecR_C"/>
    <property type="match status" value="1"/>
</dbReference>
<feature type="domain" description="Protein FecR C-terminal" evidence="3">
    <location>
        <begin position="316"/>
        <end position="384"/>
    </location>
</feature>
<feature type="transmembrane region" description="Helical" evidence="1">
    <location>
        <begin position="84"/>
        <end position="105"/>
    </location>
</feature>
<evidence type="ECO:0000259" key="3">
    <source>
        <dbReference type="Pfam" id="PF16344"/>
    </source>
</evidence>
<evidence type="ECO:0000259" key="2">
    <source>
        <dbReference type="Pfam" id="PF04773"/>
    </source>
</evidence>
<dbReference type="Gene3D" id="2.60.120.1440">
    <property type="match status" value="1"/>
</dbReference>
<dbReference type="Pfam" id="PF04773">
    <property type="entry name" value="FecR"/>
    <property type="match status" value="1"/>
</dbReference>
<keyword evidence="5" id="KW-1185">Reference proteome</keyword>
<dbReference type="STRING" id="1419482.SAMN05444266_1024"/>
<dbReference type="GO" id="GO:0016989">
    <property type="term" value="F:sigma factor antagonist activity"/>
    <property type="evidence" value="ECO:0007669"/>
    <property type="project" value="TreeGrafter"/>
</dbReference>
<dbReference type="AlphaFoldDB" id="A0A1M6XSA9"/>
<sequence>MMNPAQFATLLDQYLHDTLDAEGLQQFRAALSQEQYRQQFEAAIEQQLQQSGLAGPEAVKARLWERLQQHTDYKERLQPRRINWRLQVAAAASLLLLVTAGVYYWNVHHKPARKAVTAQQVLPKPGTNKAILTLADGTQVTLDSANTSLAMQGNANVQLSGGQLAYNGNGNTGPVQYNRLQVPRGGQFRIVLADGSRVWLNAASSLRYPASFHGSDRTVELSGEAYFEIAPAANQPFFVKVNNNTIQVLGTSFNVMAYTEEPGIRTTLLEGAIAVKTPKATTRMQPGQLATTTPDGSTNVTVAQDVEEMVAWKNGYFLFNHEKIPGVMRQIARWYDVEIEYAGKIPADREFGGKINRNSSIEEVIRILELSKIHVKLSNHKIIVQP</sequence>
<protein>
    <submittedName>
        <fullName evidence="4">FecR family protein</fullName>
    </submittedName>
</protein>
<dbReference type="RefSeq" id="WP_083549374.1">
    <property type="nucleotide sequence ID" value="NZ_FRBL01000002.1"/>
</dbReference>
<dbReference type="Proteomes" id="UP000184420">
    <property type="component" value="Unassembled WGS sequence"/>
</dbReference>
<feature type="domain" description="FecR protein" evidence="2">
    <location>
        <begin position="180"/>
        <end position="273"/>
    </location>
</feature>
<reference evidence="4 5" key="1">
    <citation type="submission" date="2016-11" db="EMBL/GenBank/DDBJ databases">
        <authorList>
            <person name="Jaros S."/>
            <person name="Januszkiewicz K."/>
            <person name="Wedrychowicz H."/>
        </authorList>
    </citation>
    <scope>NUCLEOTIDE SEQUENCE [LARGE SCALE GENOMIC DNA]</scope>
    <source>
        <strain evidence="4 5">DSM 27406</strain>
    </source>
</reference>
<accession>A0A1M6XSA9</accession>
<dbReference type="PANTHER" id="PTHR30273">
    <property type="entry name" value="PERIPLASMIC SIGNAL SENSOR AND SIGMA FACTOR ACTIVATOR FECR-RELATED"/>
    <property type="match status" value="1"/>
</dbReference>
<keyword evidence="1" id="KW-0812">Transmembrane</keyword>
<dbReference type="InterPro" id="IPR032508">
    <property type="entry name" value="FecR_C"/>
</dbReference>
<evidence type="ECO:0000256" key="1">
    <source>
        <dbReference type="SAM" id="Phobius"/>
    </source>
</evidence>
<dbReference type="InterPro" id="IPR012373">
    <property type="entry name" value="Ferrdict_sens_TM"/>
</dbReference>
<dbReference type="PANTHER" id="PTHR30273:SF2">
    <property type="entry name" value="PROTEIN FECR"/>
    <property type="match status" value="1"/>
</dbReference>
<evidence type="ECO:0000313" key="5">
    <source>
        <dbReference type="Proteomes" id="UP000184420"/>
    </source>
</evidence>
<organism evidence="4 5">
    <name type="scientific">Chitinophaga jiangningensis</name>
    <dbReference type="NCBI Taxonomy" id="1419482"/>
    <lineage>
        <taxon>Bacteria</taxon>
        <taxon>Pseudomonadati</taxon>
        <taxon>Bacteroidota</taxon>
        <taxon>Chitinophagia</taxon>
        <taxon>Chitinophagales</taxon>
        <taxon>Chitinophagaceae</taxon>
        <taxon>Chitinophaga</taxon>
    </lineage>
</organism>
<keyword evidence="1" id="KW-0472">Membrane</keyword>
<dbReference type="Gene3D" id="3.55.50.30">
    <property type="match status" value="1"/>
</dbReference>